<keyword evidence="3" id="KW-1185">Reference proteome</keyword>
<dbReference type="Pfam" id="PF00557">
    <property type="entry name" value="Peptidase_M24"/>
    <property type="match status" value="1"/>
</dbReference>
<dbReference type="InterPro" id="IPR029149">
    <property type="entry name" value="Creatin/AminoP/Spt16_N"/>
</dbReference>
<dbReference type="InterPro" id="IPR036005">
    <property type="entry name" value="Creatinase/aminopeptidase-like"/>
</dbReference>
<dbReference type="Gene3D" id="3.90.230.10">
    <property type="entry name" value="Creatinase/methionine aminopeptidase superfamily"/>
    <property type="match status" value="1"/>
</dbReference>
<comment type="caution">
    <text evidence="2">The sequence shown here is derived from an EMBL/GenBank/DDBJ whole genome shotgun (WGS) entry which is preliminary data.</text>
</comment>
<proteinExistence type="predicted"/>
<evidence type="ECO:0000313" key="2">
    <source>
        <dbReference type="EMBL" id="KAK4011192.1"/>
    </source>
</evidence>
<dbReference type="PANTHER" id="PTHR43763:SF6">
    <property type="entry name" value="XAA-PRO AMINOPEPTIDASE 1"/>
    <property type="match status" value="1"/>
</dbReference>
<sequence>MMAQKLDAVVLTALNEIAWLLNLRGGDVPYSPLVEGYVYLSLDRIVLFIQPTKTTELIREHLNSDNCQEETICVEVRHYENVFNDLPVATKNVDSVLLPSNYAYSGGVSFAIYETIPAVKRQTSPSPLILLKETKKAIEVEGMKNAHMKDAIHEGKVQWDELKVVHTLDEYRQQQDLNRGPSFSTIAAFGPNGALIHYKPSLETNRIIDNSSFLIIDSGGQYLDETTDVTRTFHFGLATQRQKEIYTRVLMGAIDLAALVFSDSIADSHVDIIARQNLYQVELDYHHETGHGIGSFLNVHESIQRLTKWKCCLVVLTRLLRRSHSSEYQQQRTSPFPRQLFLF</sequence>
<accession>A0ABQ9ZE45</accession>
<dbReference type="InterPro" id="IPR050422">
    <property type="entry name" value="X-Pro_aminopeptidase_P"/>
</dbReference>
<evidence type="ECO:0000259" key="1">
    <source>
        <dbReference type="Pfam" id="PF00557"/>
    </source>
</evidence>
<dbReference type="PANTHER" id="PTHR43763">
    <property type="entry name" value="XAA-PRO AMINOPEPTIDASE 1"/>
    <property type="match status" value="1"/>
</dbReference>
<gene>
    <name evidence="2" type="ORF">OUZ56_020305</name>
</gene>
<dbReference type="SUPFAM" id="SSF55920">
    <property type="entry name" value="Creatinase/aminopeptidase"/>
    <property type="match status" value="1"/>
</dbReference>
<dbReference type="Pfam" id="PF16189">
    <property type="entry name" value="Creatinase_N_2"/>
    <property type="match status" value="1"/>
</dbReference>
<dbReference type="Gene3D" id="3.40.350.10">
    <property type="entry name" value="Creatinase/prolidase N-terminal domain"/>
    <property type="match status" value="1"/>
</dbReference>
<reference evidence="2 3" key="1">
    <citation type="journal article" date="2023" name="Nucleic Acids Res.">
        <title>The hologenome of Daphnia magna reveals possible DNA methylation and microbiome-mediated evolution of the host genome.</title>
        <authorList>
            <person name="Chaturvedi A."/>
            <person name="Li X."/>
            <person name="Dhandapani V."/>
            <person name="Marshall H."/>
            <person name="Kissane S."/>
            <person name="Cuenca-Cambronero M."/>
            <person name="Asole G."/>
            <person name="Calvet F."/>
            <person name="Ruiz-Romero M."/>
            <person name="Marangio P."/>
            <person name="Guigo R."/>
            <person name="Rago D."/>
            <person name="Mirbahai L."/>
            <person name="Eastwood N."/>
            <person name="Colbourne J.K."/>
            <person name="Zhou J."/>
            <person name="Mallon E."/>
            <person name="Orsini L."/>
        </authorList>
    </citation>
    <scope>NUCLEOTIDE SEQUENCE [LARGE SCALE GENOMIC DNA]</scope>
    <source>
        <strain evidence="2">LRV0_1</strain>
    </source>
</reference>
<name>A0ABQ9ZE45_9CRUS</name>
<protein>
    <recommendedName>
        <fullName evidence="1">Peptidase M24 domain-containing protein</fullName>
    </recommendedName>
</protein>
<feature type="domain" description="Peptidase M24" evidence="1">
    <location>
        <begin position="147"/>
        <end position="304"/>
    </location>
</feature>
<organism evidence="2 3">
    <name type="scientific">Daphnia magna</name>
    <dbReference type="NCBI Taxonomy" id="35525"/>
    <lineage>
        <taxon>Eukaryota</taxon>
        <taxon>Metazoa</taxon>
        <taxon>Ecdysozoa</taxon>
        <taxon>Arthropoda</taxon>
        <taxon>Crustacea</taxon>
        <taxon>Branchiopoda</taxon>
        <taxon>Diplostraca</taxon>
        <taxon>Cladocera</taxon>
        <taxon>Anomopoda</taxon>
        <taxon>Daphniidae</taxon>
        <taxon>Daphnia</taxon>
    </lineage>
</organism>
<evidence type="ECO:0000313" key="3">
    <source>
        <dbReference type="Proteomes" id="UP001234178"/>
    </source>
</evidence>
<dbReference type="Proteomes" id="UP001234178">
    <property type="component" value="Unassembled WGS sequence"/>
</dbReference>
<dbReference type="InterPro" id="IPR000994">
    <property type="entry name" value="Pept_M24"/>
</dbReference>
<dbReference type="EMBL" id="JAOYFB010000003">
    <property type="protein sequence ID" value="KAK4011192.1"/>
    <property type="molecule type" value="Genomic_DNA"/>
</dbReference>